<dbReference type="InterPro" id="IPR050817">
    <property type="entry name" value="DjlA_DnaK_co-chaperone"/>
</dbReference>
<dbReference type="KEGG" id="scd:Spica_1508"/>
<accession>F8EZ60</accession>
<organism evidence="3 4">
    <name type="scientific">Gracilinema caldarium (strain ATCC 51460 / DSM 7334 / H1)</name>
    <name type="common">Treponema caldarium</name>
    <dbReference type="NCBI Taxonomy" id="744872"/>
    <lineage>
        <taxon>Bacteria</taxon>
        <taxon>Pseudomonadati</taxon>
        <taxon>Spirochaetota</taxon>
        <taxon>Spirochaetia</taxon>
        <taxon>Spirochaetales</taxon>
        <taxon>Breznakiellaceae</taxon>
        <taxon>Gracilinema</taxon>
    </lineage>
</organism>
<evidence type="ECO:0000259" key="2">
    <source>
        <dbReference type="PROSITE" id="PS50076"/>
    </source>
</evidence>
<dbReference type="AlphaFoldDB" id="F8EZ60"/>
<reference evidence="4" key="1">
    <citation type="journal article" date="2013" name="Stand. Genomic Sci.">
        <title>Genome sequence of the thermophilic fresh-water bacterium Spirochaeta caldaria type strain (H1(T)), reclassification of Spirochaeta caldaria, Spirochaeta stenostrepta, and Spirochaeta zuelzerae in the genus Treponema as Treponema caldaria comb. nov., Treponema stenostrepta comb. nov., and Treponema zuelzerae comb. nov., and emendation of the genus Treponema.</title>
        <authorList>
            <person name="Abt B."/>
            <person name="Goker M."/>
            <person name="Scheuner C."/>
            <person name="Han C."/>
            <person name="Lu M."/>
            <person name="Misra M."/>
            <person name="Lapidus A."/>
            <person name="Nolan M."/>
            <person name="Lucas S."/>
            <person name="Hammon N."/>
            <person name="Deshpande S."/>
            <person name="Cheng J.F."/>
            <person name="Tapia R."/>
            <person name="Goodwin L.A."/>
            <person name="Pitluck S."/>
            <person name="Liolios K."/>
            <person name="Pagani I."/>
            <person name="Ivanova N."/>
            <person name="Mavromatis K."/>
            <person name="Mikhailova N."/>
            <person name="Huntemann M."/>
            <person name="Pati A."/>
            <person name="Chen A."/>
            <person name="Palaniappan K."/>
            <person name="Land M."/>
            <person name="Hauser L."/>
            <person name="Jeffries C.D."/>
            <person name="Rohde M."/>
            <person name="Spring S."/>
            <person name="Gronow S."/>
            <person name="Detter J.C."/>
            <person name="Bristow J."/>
            <person name="Eisen J.A."/>
            <person name="Markowitz V."/>
            <person name="Hugenholtz P."/>
            <person name="Kyrpides N.C."/>
            <person name="Woyke T."/>
            <person name="Klenk H.P."/>
        </authorList>
    </citation>
    <scope>NUCLEOTIDE SEQUENCE</scope>
    <source>
        <strain evidence="4">ATCC 51460 / DSM 7334 / H1</strain>
    </source>
</reference>
<dbReference type="SMART" id="SM00271">
    <property type="entry name" value="DnaJ"/>
    <property type="match status" value="1"/>
</dbReference>
<keyword evidence="4" id="KW-1185">Reference proteome</keyword>
<evidence type="ECO:0000256" key="1">
    <source>
        <dbReference type="SAM" id="MobiDB-lite"/>
    </source>
</evidence>
<feature type="region of interest" description="Disordered" evidence="1">
    <location>
        <begin position="66"/>
        <end position="91"/>
    </location>
</feature>
<dbReference type="InterPro" id="IPR036869">
    <property type="entry name" value="J_dom_sf"/>
</dbReference>
<dbReference type="Pfam" id="PF00226">
    <property type="entry name" value="DnaJ"/>
    <property type="match status" value="1"/>
</dbReference>
<dbReference type="Gene3D" id="1.10.287.110">
    <property type="entry name" value="DnaJ domain"/>
    <property type="match status" value="1"/>
</dbReference>
<gene>
    <name evidence="3" type="ordered locus">Spica_1508</name>
</gene>
<dbReference type="Proteomes" id="UP000000503">
    <property type="component" value="Chromosome"/>
</dbReference>
<keyword evidence="3" id="KW-0346">Stress response</keyword>
<protein>
    <submittedName>
        <fullName evidence="3">Heat shock protein DnaJ domain protein</fullName>
    </submittedName>
</protein>
<dbReference type="CDD" id="cd06257">
    <property type="entry name" value="DnaJ"/>
    <property type="match status" value="1"/>
</dbReference>
<dbReference type="PRINTS" id="PR00625">
    <property type="entry name" value="JDOMAIN"/>
</dbReference>
<evidence type="ECO:0000313" key="4">
    <source>
        <dbReference type="Proteomes" id="UP000000503"/>
    </source>
</evidence>
<dbReference type="PROSITE" id="PS50076">
    <property type="entry name" value="DNAJ_2"/>
    <property type="match status" value="1"/>
</dbReference>
<dbReference type="HOGENOM" id="CLU_121470_0_0_12"/>
<dbReference type="OrthoDB" id="360001at2"/>
<dbReference type="SUPFAM" id="SSF46565">
    <property type="entry name" value="Chaperone J-domain"/>
    <property type="match status" value="1"/>
</dbReference>
<name>F8EZ60_GRAC1</name>
<dbReference type="eggNOG" id="COG0484">
    <property type="taxonomic scope" value="Bacteria"/>
</dbReference>
<dbReference type="EMBL" id="CP002868">
    <property type="protein sequence ID" value="AEJ19652.1"/>
    <property type="molecule type" value="Genomic_DNA"/>
</dbReference>
<dbReference type="STRING" id="744872.Spica_1508"/>
<dbReference type="RefSeq" id="WP_013968961.1">
    <property type="nucleotide sequence ID" value="NC_015732.1"/>
</dbReference>
<dbReference type="PANTHER" id="PTHR24074">
    <property type="entry name" value="CO-CHAPERONE PROTEIN DJLA"/>
    <property type="match status" value="1"/>
</dbReference>
<proteinExistence type="predicted"/>
<sequence length="162" mass="18660">MDKFFDRLGEVLKTFLDEDSDRLFRTRQTRRPFSDPDLDAAYDELEAFLNSGKIDNKNNHAWADYQRGTDDFHSQGSDKQSSRFKQGPAIPESLRKDFEELGLPFGASEEACKAAYKRLLKIHHPDRHAGHPGNMKKATEKSARINAAYQRIETWRQTGKVD</sequence>
<evidence type="ECO:0000313" key="3">
    <source>
        <dbReference type="EMBL" id="AEJ19652.1"/>
    </source>
</evidence>
<feature type="domain" description="J" evidence="2">
    <location>
        <begin position="96"/>
        <end position="162"/>
    </location>
</feature>
<dbReference type="InterPro" id="IPR001623">
    <property type="entry name" value="DnaJ_domain"/>
</dbReference>